<dbReference type="EMBL" id="MCGO01000022">
    <property type="protein sequence ID" value="ORY44481.1"/>
    <property type="molecule type" value="Genomic_DNA"/>
</dbReference>
<keyword evidence="3" id="KW-1185">Reference proteome</keyword>
<dbReference type="Proteomes" id="UP000193642">
    <property type="component" value="Unassembled WGS sequence"/>
</dbReference>
<feature type="compositionally biased region" description="Acidic residues" evidence="1">
    <location>
        <begin position="245"/>
        <end position="266"/>
    </location>
</feature>
<proteinExistence type="predicted"/>
<name>A0A1Y2CBQ2_9FUNG</name>
<feature type="region of interest" description="Disordered" evidence="1">
    <location>
        <begin position="1"/>
        <end position="40"/>
    </location>
</feature>
<evidence type="ECO:0000313" key="2">
    <source>
        <dbReference type="EMBL" id="ORY44481.1"/>
    </source>
</evidence>
<reference evidence="2 3" key="1">
    <citation type="submission" date="2016-07" db="EMBL/GenBank/DDBJ databases">
        <title>Pervasive Adenine N6-methylation of Active Genes in Fungi.</title>
        <authorList>
            <consortium name="DOE Joint Genome Institute"/>
            <person name="Mondo S.J."/>
            <person name="Dannebaum R.O."/>
            <person name="Kuo R.C."/>
            <person name="Labutti K."/>
            <person name="Haridas S."/>
            <person name="Kuo A."/>
            <person name="Salamov A."/>
            <person name="Ahrendt S.R."/>
            <person name="Lipzen A."/>
            <person name="Sullivan W."/>
            <person name="Andreopoulos W.B."/>
            <person name="Clum A."/>
            <person name="Lindquist E."/>
            <person name="Daum C."/>
            <person name="Ramamoorthy G.K."/>
            <person name="Gryganskyi A."/>
            <person name="Culley D."/>
            <person name="Magnuson J.K."/>
            <person name="James T.Y."/>
            <person name="O'Malley M.A."/>
            <person name="Stajich J.E."/>
            <person name="Spatafora J.W."/>
            <person name="Visel A."/>
            <person name="Grigoriev I.V."/>
        </authorList>
    </citation>
    <scope>NUCLEOTIDE SEQUENCE [LARGE SCALE GENOMIC DNA]</scope>
    <source>
        <strain evidence="2 3">JEL800</strain>
    </source>
</reference>
<comment type="caution">
    <text evidence="2">The sequence shown here is derived from an EMBL/GenBank/DDBJ whole genome shotgun (WGS) entry which is preliminary data.</text>
</comment>
<feature type="region of interest" description="Disordered" evidence="1">
    <location>
        <begin position="158"/>
        <end position="177"/>
    </location>
</feature>
<feature type="region of interest" description="Disordered" evidence="1">
    <location>
        <begin position="232"/>
        <end position="266"/>
    </location>
</feature>
<dbReference type="GO" id="GO:0005634">
    <property type="term" value="C:nucleus"/>
    <property type="evidence" value="ECO:0007669"/>
    <property type="project" value="InterPro"/>
</dbReference>
<evidence type="ECO:0000256" key="1">
    <source>
        <dbReference type="SAM" id="MobiDB-lite"/>
    </source>
</evidence>
<evidence type="ECO:0000313" key="3">
    <source>
        <dbReference type="Proteomes" id="UP000193642"/>
    </source>
</evidence>
<dbReference type="GO" id="GO:0003711">
    <property type="term" value="F:transcription elongation factor activity"/>
    <property type="evidence" value="ECO:0007669"/>
    <property type="project" value="InterPro"/>
</dbReference>
<dbReference type="AlphaFoldDB" id="A0A1Y2CBQ2"/>
<gene>
    <name evidence="2" type="ORF">BCR33DRAFT_716989</name>
</gene>
<organism evidence="2 3">
    <name type="scientific">Rhizoclosmatium globosum</name>
    <dbReference type="NCBI Taxonomy" id="329046"/>
    <lineage>
        <taxon>Eukaryota</taxon>
        <taxon>Fungi</taxon>
        <taxon>Fungi incertae sedis</taxon>
        <taxon>Chytridiomycota</taxon>
        <taxon>Chytridiomycota incertae sedis</taxon>
        <taxon>Chytridiomycetes</taxon>
        <taxon>Chytridiales</taxon>
        <taxon>Chytriomycetaceae</taxon>
        <taxon>Rhizoclosmatium</taxon>
    </lineage>
</organism>
<accession>A0A1Y2CBQ2</accession>
<dbReference type="OrthoDB" id="2158253at2759"/>
<dbReference type="Pfam" id="PF15328">
    <property type="entry name" value="GCOM2"/>
    <property type="match status" value="1"/>
</dbReference>
<protein>
    <submittedName>
        <fullName evidence="2">Uncharacterized protein</fullName>
    </submittedName>
</protein>
<dbReference type="GO" id="GO:0006368">
    <property type="term" value="P:transcription elongation by RNA polymerase II"/>
    <property type="evidence" value="ECO:0007669"/>
    <property type="project" value="InterPro"/>
</dbReference>
<sequence>MMSSDSCKPTYAPRIPSNLRPNPNAFANAPKSFATTSPRPNKQSILITQKHPNVLDVETSRDVGALKQLLHRNEGMLLKTSFIASLPDKGAKLQDMNAKIRKRVEELESGEAAPPSPKKHVTLQSNRQQLFEGDIDADMDELHELVEGIQLNKASSGMEDVQSSGQNDKTAGGIKSVPTELNPLEKVVKVKTLSFEETVFLGNKHAEDERILQATLASTAGTVPVKKMETTFDKSKYRSAVGPLPEEDSDFSSDEEEEDEEYYDDG</sequence>
<dbReference type="InterPro" id="IPR026213">
    <property type="entry name" value="GRINL1"/>
</dbReference>